<dbReference type="Proteomes" id="UP000620559">
    <property type="component" value="Unassembled WGS sequence"/>
</dbReference>
<keyword evidence="2" id="KW-1185">Reference proteome</keyword>
<dbReference type="RefSeq" id="WP_193924036.1">
    <property type="nucleotide sequence ID" value="NZ_JADEWL010000119.1"/>
</dbReference>
<evidence type="ECO:0000313" key="1">
    <source>
        <dbReference type="EMBL" id="MBE9215812.1"/>
    </source>
</evidence>
<name>A0A8J7K403_9CYAN</name>
<dbReference type="AlphaFoldDB" id="A0A8J7K403"/>
<protein>
    <submittedName>
        <fullName evidence="1">Uncharacterized protein</fullName>
    </submittedName>
</protein>
<dbReference type="EMBL" id="JADEWL010000119">
    <property type="protein sequence ID" value="MBE9215812.1"/>
    <property type="molecule type" value="Genomic_DNA"/>
</dbReference>
<proteinExistence type="predicted"/>
<sequence length="84" mass="9677">MKFSVILIATYSTSSSITNCRASWESAAMGVEYLFMGECNQNHGQFTQNNPDCEYTKITYLLKQLELDKTSGRYWYINAVPKFK</sequence>
<evidence type="ECO:0000313" key="2">
    <source>
        <dbReference type="Proteomes" id="UP000620559"/>
    </source>
</evidence>
<accession>A0A8J7K403</accession>
<organism evidence="1 2">
    <name type="scientific">Plectonema cf. radiosum LEGE 06105</name>
    <dbReference type="NCBI Taxonomy" id="945769"/>
    <lineage>
        <taxon>Bacteria</taxon>
        <taxon>Bacillati</taxon>
        <taxon>Cyanobacteriota</taxon>
        <taxon>Cyanophyceae</taxon>
        <taxon>Oscillatoriophycideae</taxon>
        <taxon>Oscillatoriales</taxon>
        <taxon>Microcoleaceae</taxon>
        <taxon>Plectonema</taxon>
    </lineage>
</organism>
<gene>
    <name evidence="1" type="ORF">IQ247_24640</name>
</gene>
<reference evidence="1" key="1">
    <citation type="submission" date="2020-10" db="EMBL/GenBank/DDBJ databases">
        <authorList>
            <person name="Castelo-Branco R."/>
            <person name="Eusebio N."/>
            <person name="Adriana R."/>
            <person name="Vieira A."/>
            <person name="Brugerolle De Fraissinette N."/>
            <person name="Rezende De Castro R."/>
            <person name="Schneider M.P."/>
            <person name="Vasconcelos V."/>
            <person name="Leao P.N."/>
        </authorList>
    </citation>
    <scope>NUCLEOTIDE SEQUENCE</scope>
    <source>
        <strain evidence="1">LEGE 06105</strain>
    </source>
</reference>
<comment type="caution">
    <text evidence="1">The sequence shown here is derived from an EMBL/GenBank/DDBJ whole genome shotgun (WGS) entry which is preliminary data.</text>
</comment>